<name>A0A602Z8A4_SALET</name>
<evidence type="ECO:0008006" key="2">
    <source>
        <dbReference type="Google" id="ProtNLM"/>
    </source>
</evidence>
<protein>
    <recommendedName>
        <fullName evidence="2">Aspartyl protease</fullName>
    </recommendedName>
</protein>
<dbReference type="Proteomes" id="UP000839894">
    <property type="component" value="Unassembled WGS sequence"/>
</dbReference>
<organism evidence="1">
    <name type="scientific">Salmonella enterica subsp. enterica serovar Pensacola</name>
    <dbReference type="NCBI Taxonomy" id="34042"/>
    <lineage>
        <taxon>Bacteria</taxon>
        <taxon>Pseudomonadati</taxon>
        <taxon>Pseudomonadota</taxon>
        <taxon>Gammaproteobacteria</taxon>
        <taxon>Enterobacterales</taxon>
        <taxon>Enterobacteriaceae</taxon>
        <taxon>Salmonella</taxon>
    </lineage>
</organism>
<proteinExistence type="predicted"/>
<sequence length="284" mass="31708">MLSDNIKYLFFLLILTSVNSHGQIFNIRYDNGIPVIDAIIDDRWHTLILDTGSNNGLHLFIDNILNMPDVKKQEVTPLIASDLSGKYFHLRQWVVSNLFLSSVKLNNINIVELQPWGAGITEPDELNPEGEVIGLGAFSGKIVSINFLDNKVIFEDTKKNNSSSVLNFILTSSGMLVKGMVNNKRLRFIIDTAATESVVFYESLPPGVSFESCDQIDKYAKRLDCNVISVNALTTTKNNLKFKAIAMNLTPSADPGFDGIIGLSFLMKHNITIDMLNKKMYVTR</sequence>
<dbReference type="EMBL" id="AAKOBS010000061">
    <property type="protein sequence ID" value="ECT8499547.1"/>
    <property type="molecule type" value="Genomic_DNA"/>
</dbReference>
<dbReference type="InterPro" id="IPR021109">
    <property type="entry name" value="Peptidase_aspartic_dom_sf"/>
</dbReference>
<gene>
    <name evidence="1" type="ORF">BWQ27_26320</name>
</gene>
<evidence type="ECO:0000313" key="1">
    <source>
        <dbReference type="EMBL" id="ECT8499547.1"/>
    </source>
</evidence>
<dbReference type="Gene3D" id="2.40.70.10">
    <property type="entry name" value="Acid Proteases"/>
    <property type="match status" value="1"/>
</dbReference>
<accession>A0A602Z8A4</accession>
<reference evidence="1" key="1">
    <citation type="submission" date="2018-07" db="EMBL/GenBank/DDBJ databases">
        <authorList>
            <consortium name="PulseNet: The National Subtyping Network for Foodborne Disease Surveillance"/>
            <person name="Tarr C.L."/>
            <person name="Trees E."/>
            <person name="Katz L.S."/>
            <person name="Carleton-Romer H.A."/>
            <person name="Stroika S."/>
            <person name="Kucerova Z."/>
            <person name="Roache K.F."/>
            <person name="Sabol A.L."/>
            <person name="Besser J."/>
            <person name="Gerner-Smidt P."/>
        </authorList>
    </citation>
    <scope>NUCLEOTIDE SEQUENCE [LARGE SCALE GENOMIC DNA]</scope>
    <source>
        <strain evidence="1">PNUSAS006183</strain>
    </source>
</reference>
<dbReference type="AlphaFoldDB" id="A0A602Z8A4"/>
<comment type="caution">
    <text evidence="1">The sequence shown here is derived from an EMBL/GenBank/DDBJ whole genome shotgun (WGS) entry which is preliminary data.</text>
</comment>
<dbReference type="SUPFAM" id="SSF50630">
    <property type="entry name" value="Acid proteases"/>
    <property type="match status" value="1"/>
</dbReference>